<gene>
    <name evidence="1" type="ORF">EV380_1057</name>
</gene>
<name>A0A4V2G9S8_9MICC</name>
<protein>
    <recommendedName>
        <fullName evidence="3">Transcriptional regulator with AbiEi antitoxin domain of type IV toxin-antitoxin system</fullName>
    </recommendedName>
</protein>
<comment type="caution">
    <text evidence="1">The sequence shown here is derived from an EMBL/GenBank/DDBJ whole genome shotgun (WGS) entry which is preliminary data.</text>
</comment>
<reference evidence="1 2" key="1">
    <citation type="submission" date="2019-02" db="EMBL/GenBank/DDBJ databases">
        <title>Sequencing the genomes of 1000 actinobacteria strains.</title>
        <authorList>
            <person name="Klenk H.-P."/>
        </authorList>
    </citation>
    <scope>NUCLEOTIDE SEQUENCE [LARGE SCALE GENOMIC DNA]</scope>
    <source>
        <strain evidence="1 2">DSM 17364</strain>
    </source>
</reference>
<sequence length="203" mass="21945">MEITVGAAQEFFIEGSPFRAGELSAMQLEGSLETIMPGLWARTPFVDGTESRARAVSAVVSRLDAFAVSGATAAWVYGVGGTPRCIEAVVKRFLRSPRNLPGPPLRIVGYDVRPADVMTIGGAPLTTPLRTAFDAAVRFPDDEESIRVVRRLLESSRAGVDVEVLRARIMEVKRRPGKLRALARVAEAARGARQLTLVRDCAV</sequence>
<accession>A0A4V2G9S8</accession>
<organism evidence="1 2">
    <name type="scientific">Zhihengliuella halotolerans</name>
    <dbReference type="NCBI Taxonomy" id="370736"/>
    <lineage>
        <taxon>Bacteria</taxon>
        <taxon>Bacillati</taxon>
        <taxon>Actinomycetota</taxon>
        <taxon>Actinomycetes</taxon>
        <taxon>Micrococcales</taxon>
        <taxon>Micrococcaceae</taxon>
        <taxon>Zhihengliuella</taxon>
    </lineage>
</organism>
<evidence type="ECO:0000313" key="1">
    <source>
        <dbReference type="EMBL" id="RZU61486.1"/>
    </source>
</evidence>
<dbReference type="EMBL" id="SHLA01000001">
    <property type="protein sequence ID" value="RZU61486.1"/>
    <property type="molecule type" value="Genomic_DNA"/>
</dbReference>
<dbReference type="AlphaFoldDB" id="A0A4V2G9S8"/>
<dbReference type="OrthoDB" id="4802815at2"/>
<evidence type="ECO:0000313" key="2">
    <source>
        <dbReference type="Proteomes" id="UP000292685"/>
    </source>
</evidence>
<keyword evidence="2" id="KW-1185">Reference proteome</keyword>
<dbReference type="RefSeq" id="WP_130449822.1">
    <property type="nucleotide sequence ID" value="NZ_SHLA01000001.1"/>
</dbReference>
<proteinExistence type="predicted"/>
<evidence type="ECO:0008006" key="3">
    <source>
        <dbReference type="Google" id="ProtNLM"/>
    </source>
</evidence>
<dbReference type="Proteomes" id="UP000292685">
    <property type="component" value="Unassembled WGS sequence"/>
</dbReference>